<evidence type="ECO:0000313" key="4">
    <source>
        <dbReference type="Proteomes" id="UP001172756"/>
    </source>
</evidence>
<evidence type="ECO:0000313" key="3">
    <source>
        <dbReference type="EMBL" id="MDN4483614.1"/>
    </source>
</evidence>
<reference evidence="3 4" key="1">
    <citation type="submission" date="2023-06" db="EMBL/GenBank/DDBJ databases">
        <title>SYSU T0a273.</title>
        <authorList>
            <person name="Gao L."/>
            <person name="Fang B.-Z."/>
            <person name="Li W.-J."/>
        </authorList>
    </citation>
    <scope>NUCLEOTIDE SEQUENCE [LARGE SCALE GENOMIC DNA]</scope>
    <source>
        <strain evidence="3 4">SYSU T0a273</strain>
    </source>
</reference>
<name>A0AB35MIH1_9MICO</name>
<dbReference type="InterPro" id="IPR003709">
    <property type="entry name" value="VanY-like_core_dom"/>
</dbReference>
<accession>A0AB35MIH1</accession>
<feature type="compositionally biased region" description="Low complexity" evidence="1">
    <location>
        <begin position="56"/>
        <end position="76"/>
    </location>
</feature>
<evidence type="ECO:0000256" key="1">
    <source>
        <dbReference type="SAM" id="MobiDB-lite"/>
    </source>
</evidence>
<evidence type="ECO:0000259" key="2">
    <source>
        <dbReference type="Pfam" id="PF02557"/>
    </source>
</evidence>
<dbReference type="GO" id="GO:0006508">
    <property type="term" value="P:proteolysis"/>
    <property type="evidence" value="ECO:0007669"/>
    <property type="project" value="InterPro"/>
</dbReference>
<organism evidence="3 4">
    <name type="scientific">Demequina lignilytica</name>
    <dbReference type="NCBI Taxonomy" id="3051663"/>
    <lineage>
        <taxon>Bacteria</taxon>
        <taxon>Bacillati</taxon>
        <taxon>Actinomycetota</taxon>
        <taxon>Actinomycetes</taxon>
        <taxon>Micrococcales</taxon>
        <taxon>Demequinaceae</taxon>
        <taxon>Demequina</taxon>
    </lineage>
</organism>
<gene>
    <name evidence="3" type="ORF">QQ002_08715</name>
</gene>
<dbReference type="PANTHER" id="PTHR34385">
    <property type="entry name" value="D-ALANYL-D-ALANINE CARBOXYPEPTIDASE"/>
    <property type="match status" value="1"/>
</dbReference>
<feature type="region of interest" description="Disordered" evidence="1">
    <location>
        <begin position="46"/>
        <end position="90"/>
    </location>
</feature>
<dbReference type="SUPFAM" id="SSF55166">
    <property type="entry name" value="Hedgehog/DD-peptidase"/>
    <property type="match status" value="1"/>
</dbReference>
<dbReference type="AlphaFoldDB" id="A0AB35MIH1"/>
<dbReference type="GO" id="GO:0008233">
    <property type="term" value="F:peptidase activity"/>
    <property type="evidence" value="ECO:0007669"/>
    <property type="project" value="InterPro"/>
</dbReference>
<dbReference type="PANTHER" id="PTHR34385:SF1">
    <property type="entry name" value="PEPTIDOGLYCAN L-ALANYL-D-GLUTAMATE ENDOPEPTIDASE CWLK"/>
    <property type="match status" value="1"/>
</dbReference>
<dbReference type="InterPro" id="IPR009045">
    <property type="entry name" value="Zn_M74/Hedgehog-like"/>
</dbReference>
<dbReference type="Proteomes" id="UP001172756">
    <property type="component" value="Unassembled WGS sequence"/>
</dbReference>
<comment type="caution">
    <text evidence="3">The sequence shown here is derived from an EMBL/GenBank/DDBJ whole genome shotgun (WGS) entry which is preliminary data.</text>
</comment>
<dbReference type="InterPro" id="IPR052179">
    <property type="entry name" value="DD-CPase-like"/>
</dbReference>
<dbReference type="InterPro" id="IPR058193">
    <property type="entry name" value="VanY/YodJ_core_dom"/>
</dbReference>
<dbReference type="CDD" id="cd14852">
    <property type="entry name" value="LD-carboxypeptidase"/>
    <property type="match status" value="1"/>
</dbReference>
<dbReference type="Pfam" id="PF02557">
    <property type="entry name" value="VanY"/>
    <property type="match status" value="1"/>
</dbReference>
<dbReference type="RefSeq" id="WP_301160429.1">
    <property type="nucleotide sequence ID" value="NZ_JAUHQB010000005.1"/>
</dbReference>
<dbReference type="Gene3D" id="3.30.1380.10">
    <property type="match status" value="1"/>
</dbReference>
<feature type="domain" description="D-alanyl-D-alanine carboxypeptidase-like core" evidence="2">
    <location>
        <begin position="130"/>
        <end position="255"/>
    </location>
</feature>
<proteinExistence type="predicted"/>
<protein>
    <submittedName>
        <fullName evidence="3">M15 family metallopeptidase</fullName>
    </submittedName>
</protein>
<sequence length="283" mass="30007">MRVSHAPVYRRRRRVVLAVLVAIVGLGLGYGTGALVWPRAEAEAAVTPAPSPTPTETPEASSTPTPSATPASSPSASPTPSPSPTFDLTAYSLTDPDSPWVIVNKLNPIDPAEYAPEDLTRIAGMSSAATMRAEAAAAMSALHEAAVAAGAPFTVSTAYRDHATQSSLYYGYVNRSGQASADRYSARPGFSEHQTGLAADIHNGVCDLKACFGTTAAGRYVAEHAWEHGFVIRYPEGKQEVTGYIYEPWHLRYVGVELATALHESDVTTLEELFGLPAAPDYS</sequence>
<dbReference type="EMBL" id="JAUHQB010000005">
    <property type="protein sequence ID" value="MDN4483614.1"/>
    <property type="molecule type" value="Genomic_DNA"/>
</dbReference>